<organism evidence="1 2">
    <name type="scientific">Paraclostridium bifermentans</name>
    <name type="common">Clostridium bifermentans</name>
    <dbReference type="NCBI Taxonomy" id="1490"/>
    <lineage>
        <taxon>Bacteria</taxon>
        <taxon>Bacillati</taxon>
        <taxon>Bacillota</taxon>
        <taxon>Clostridia</taxon>
        <taxon>Peptostreptococcales</taxon>
        <taxon>Peptostreptococcaceae</taxon>
        <taxon>Paraclostridium</taxon>
    </lineage>
</organism>
<reference evidence="1 2" key="1">
    <citation type="submission" date="2023-04" db="EMBL/GenBank/DDBJ databases">
        <title>Bacteria Genome Submission.</title>
        <authorList>
            <person name="Isaac P."/>
        </authorList>
    </citation>
    <scope>NUCLEOTIDE SEQUENCE [LARGE SCALE GENOMIC DNA]</scope>
    <source>
        <strain evidence="1 2">SampleS7P1</strain>
    </source>
</reference>
<evidence type="ECO:0000313" key="1">
    <source>
        <dbReference type="EMBL" id="WGX74998.1"/>
    </source>
</evidence>
<proteinExistence type="predicted"/>
<dbReference type="EMBL" id="CP124685">
    <property type="protein sequence ID" value="WGX74998.1"/>
    <property type="molecule type" value="Genomic_DNA"/>
</dbReference>
<sequence length="142" mass="15698">MKKSNIKKILVGLSVVSIIGLVGFTIGASGITKDSKTNITSVVQRGEEVDSLLESISNAKFECVEDKNPSKISYKYVYRTTIVNNGIDPETDVEIRYKALTKDGKVLDSDKWNISEIQPGEGMELCIGTNEDGVYKIELEKY</sequence>
<evidence type="ECO:0000313" key="2">
    <source>
        <dbReference type="Proteomes" id="UP001239169"/>
    </source>
</evidence>
<evidence type="ECO:0008006" key="3">
    <source>
        <dbReference type="Google" id="ProtNLM"/>
    </source>
</evidence>
<accession>A0ABY8R104</accession>
<name>A0ABY8R104_PARBF</name>
<keyword evidence="2" id="KW-1185">Reference proteome</keyword>
<gene>
    <name evidence="1" type="ORF">QJS64_12890</name>
</gene>
<dbReference type="Proteomes" id="UP001239169">
    <property type="component" value="Chromosome"/>
</dbReference>
<protein>
    <recommendedName>
        <fullName evidence="3">DUF11 domain-containing protein</fullName>
    </recommendedName>
</protein>